<comment type="caution">
    <text evidence="3">The sequence shown here is derived from an EMBL/GenBank/DDBJ whole genome shotgun (WGS) entry which is preliminary data.</text>
</comment>
<proteinExistence type="inferred from homology"/>
<evidence type="ECO:0000313" key="3">
    <source>
        <dbReference type="EMBL" id="GMM43707.1"/>
    </source>
</evidence>
<dbReference type="InterPro" id="IPR007303">
    <property type="entry name" value="TIP41-like"/>
</dbReference>
<protein>
    <submittedName>
        <fullName evidence="3">Tip41 protein</fullName>
    </submittedName>
</protein>
<feature type="region of interest" description="Disordered" evidence="2">
    <location>
        <begin position="1"/>
        <end position="43"/>
    </location>
</feature>
<comment type="similarity">
    <text evidence="1">Belongs to the TIP41 family.</text>
</comment>
<reference evidence="3 4" key="1">
    <citation type="journal article" date="2023" name="Elife">
        <title>Identification of key yeast species and microbe-microbe interactions impacting larval growth of Drosophila in the wild.</title>
        <authorList>
            <person name="Mure A."/>
            <person name="Sugiura Y."/>
            <person name="Maeda R."/>
            <person name="Honda K."/>
            <person name="Sakurai N."/>
            <person name="Takahashi Y."/>
            <person name="Watada M."/>
            <person name="Katoh T."/>
            <person name="Gotoh A."/>
            <person name="Gotoh Y."/>
            <person name="Taniguchi I."/>
            <person name="Nakamura K."/>
            <person name="Hayashi T."/>
            <person name="Katayama T."/>
            <person name="Uemura T."/>
            <person name="Hattori Y."/>
        </authorList>
    </citation>
    <scope>NUCLEOTIDE SEQUENCE [LARGE SCALE GENOMIC DNA]</scope>
    <source>
        <strain evidence="3 4">PK-24</strain>
    </source>
</reference>
<name>A0AAV5QY27_PICKL</name>
<dbReference type="InterPro" id="IPR051330">
    <property type="entry name" value="Phosphatase_reg/MetRdx"/>
</dbReference>
<dbReference type="EMBL" id="BTGB01000001">
    <property type="protein sequence ID" value="GMM43707.1"/>
    <property type="molecule type" value="Genomic_DNA"/>
</dbReference>
<dbReference type="GO" id="GO:0005829">
    <property type="term" value="C:cytosol"/>
    <property type="evidence" value="ECO:0007669"/>
    <property type="project" value="TreeGrafter"/>
</dbReference>
<dbReference type="PANTHER" id="PTHR21021">
    <property type="entry name" value="GAF/PUTATIVE CYTOSKELETAL PROTEIN"/>
    <property type="match status" value="1"/>
</dbReference>
<dbReference type="Pfam" id="PF04176">
    <property type="entry name" value="TIP41"/>
    <property type="match status" value="1"/>
</dbReference>
<dbReference type="AlphaFoldDB" id="A0AAV5QY27"/>
<accession>A0AAV5QY27</accession>
<sequence length="329" mass="37982">MDNLAQSARLSHAASIASRNRPVNNNNKNHDNNNLPPPTVSSTLNTTFPISKSNIITSSSNDSNDDDNIITNYKPTSSITIKNFKIDCWKYPILNENEIKNFEKILNFPIPEMIFGNNKISISNDDKFNISFNALDALKLVNHDDLIKVSYSNDWINNKLKNNINNIPMNIHNPFNWTYETLYNGSINSGNDWKIDTNDSIKIPIEKLSINNKIKFFIDLPLFEDELADNGISSLNVKIRVMDNCLLLLQRLFIRVDDVLLKIIDTRLFIDFIDNLIINEQKIKFNNYKDILNIAKLESNNDPKKLLRDIQWCCDNLNLIESKRLYMNI</sequence>
<evidence type="ECO:0000256" key="2">
    <source>
        <dbReference type="SAM" id="MobiDB-lite"/>
    </source>
</evidence>
<organism evidence="3 4">
    <name type="scientific">Pichia kluyveri</name>
    <name type="common">Yeast</name>
    <dbReference type="NCBI Taxonomy" id="36015"/>
    <lineage>
        <taxon>Eukaryota</taxon>
        <taxon>Fungi</taxon>
        <taxon>Dikarya</taxon>
        <taxon>Ascomycota</taxon>
        <taxon>Saccharomycotina</taxon>
        <taxon>Pichiomycetes</taxon>
        <taxon>Pichiales</taxon>
        <taxon>Pichiaceae</taxon>
        <taxon>Pichia</taxon>
    </lineage>
</organism>
<evidence type="ECO:0000256" key="1">
    <source>
        <dbReference type="ARBA" id="ARBA00006658"/>
    </source>
</evidence>
<keyword evidence="4" id="KW-1185">Reference proteome</keyword>
<dbReference type="GO" id="GO:0031929">
    <property type="term" value="P:TOR signaling"/>
    <property type="evidence" value="ECO:0007669"/>
    <property type="project" value="TreeGrafter"/>
</dbReference>
<dbReference type="Proteomes" id="UP001378960">
    <property type="component" value="Unassembled WGS sequence"/>
</dbReference>
<evidence type="ECO:0000313" key="4">
    <source>
        <dbReference type="Proteomes" id="UP001378960"/>
    </source>
</evidence>
<gene>
    <name evidence="3" type="ORF">DAPK24_002820</name>
</gene>
<dbReference type="PANTHER" id="PTHR21021:SF16">
    <property type="entry name" value="TIP41-LIKE PROTEIN"/>
    <property type="match status" value="1"/>
</dbReference>